<name>A0A9Q1FLS4_SYNKA</name>
<gene>
    <name evidence="9" type="ORF">SKAU_G00176480</name>
</gene>
<dbReference type="GO" id="GO:0005524">
    <property type="term" value="F:ATP binding"/>
    <property type="evidence" value="ECO:0007669"/>
    <property type="project" value="UniProtKB-KW"/>
</dbReference>
<reference evidence="9" key="1">
    <citation type="journal article" date="2023" name="Science">
        <title>Genome structures resolve the early diversification of teleost fishes.</title>
        <authorList>
            <person name="Parey E."/>
            <person name="Louis A."/>
            <person name="Montfort J."/>
            <person name="Bouchez O."/>
            <person name="Roques C."/>
            <person name="Iampietro C."/>
            <person name="Lluch J."/>
            <person name="Castinel A."/>
            <person name="Donnadieu C."/>
            <person name="Desvignes T."/>
            <person name="Floi Bucao C."/>
            <person name="Jouanno E."/>
            <person name="Wen M."/>
            <person name="Mejri S."/>
            <person name="Dirks R."/>
            <person name="Jansen H."/>
            <person name="Henkel C."/>
            <person name="Chen W.J."/>
            <person name="Zahm M."/>
            <person name="Cabau C."/>
            <person name="Klopp C."/>
            <person name="Thompson A.W."/>
            <person name="Robinson-Rechavi M."/>
            <person name="Braasch I."/>
            <person name="Lecointre G."/>
            <person name="Bobe J."/>
            <person name="Postlethwait J.H."/>
            <person name="Berthelot C."/>
            <person name="Roest Crollius H."/>
            <person name="Guiguen Y."/>
        </authorList>
    </citation>
    <scope>NUCLEOTIDE SEQUENCE</scope>
    <source>
        <strain evidence="9">WJC10195</strain>
    </source>
</reference>
<evidence type="ECO:0000256" key="3">
    <source>
        <dbReference type="ARBA" id="ARBA00022679"/>
    </source>
</evidence>
<evidence type="ECO:0000256" key="5">
    <source>
        <dbReference type="ARBA" id="ARBA00022777"/>
    </source>
</evidence>
<sequence length="138" mass="16251">MLIGQSPFRGDDEDELFESIRTDTPRYPSWITKESKDLMEKLFVRDPGQRLGVVGNIRTHPFFKSINWPTLERREMDPPFKPKVKSNNDCSNFDREFLSEKPRLSHSDKHFIDSMDPKAFAGFSFINPKMEQILENRK</sequence>
<dbReference type="InterPro" id="IPR000961">
    <property type="entry name" value="AGC-kinase_C"/>
</dbReference>
<evidence type="ECO:0000256" key="2">
    <source>
        <dbReference type="ARBA" id="ARBA00022553"/>
    </source>
</evidence>
<organism evidence="9 10">
    <name type="scientific">Synaphobranchus kaupii</name>
    <name type="common">Kaup's arrowtooth eel</name>
    <dbReference type="NCBI Taxonomy" id="118154"/>
    <lineage>
        <taxon>Eukaryota</taxon>
        <taxon>Metazoa</taxon>
        <taxon>Chordata</taxon>
        <taxon>Craniata</taxon>
        <taxon>Vertebrata</taxon>
        <taxon>Euteleostomi</taxon>
        <taxon>Actinopterygii</taxon>
        <taxon>Neopterygii</taxon>
        <taxon>Teleostei</taxon>
        <taxon>Anguilliformes</taxon>
        <taxon>Synaphobranchidae</taxon>
        <taxon>Synaphobranchus</taxon>
    </lineage>
</organism>
<keyword evidence="5" id="KW-0418">Kinase</keyword>
<evidence type="ECO:0000259" key="8">
    <source>
        <dbReference type="PROSITE" id="PS51285"/>
    </source>
</evidence>
<keyword evidence="4" id="KW-0547">Nucleotide-binding</keyword>
<proteinExistence type="predicted"/>
<accession>A0A9Q1FLS4</accession>
<dbReference type="GO" id="GO:0004674">
    <property type="term" value="F:protein serine/threonine kinase activity"/>
    <property type="evidence" value="ECO:0007669"/>
    <property type="project" value="UniProtKB-KW"/>
</dbReference>
<dbReference type="Gene3D" id="1.10.510.10">
    <property type="entry name" value="Transferase(Phosphotransferase) domain 1"/>
    <property type="match status" value="1"/>
</dbReference>
<keyword evidence="6" id="KW-0067">ATP-binding</keyword>
<evidence type="ECO:0000313" key="10">
    <source>
        <dbReference type="Proteomes" id="UP001152622"/>
    </source>
</evidence>
<dbReference type="SMART" id="SM00133">
    <property type="entry name" value="S_TK_X"/>
    <property type="match status" value="1"/>
</dbReference>
<dbReference type="InterPro" id="IPR017892">
    <property type="entry name" value="Pkinase_C"/>
</dbReference>
<keyword evidence="3" id="KW-0808">Transferase</keyword>
<dbReference type="PROSITE" id="PS51285">
    <property type="entry name" value="AGC_KINASE_CTER"/>
    <property type="match status" value="1"/>
</dbReference>
<dbReference type="PANTHER" id="PTHR24351">
    <property type="entry name" value="RIBOSOMAL PROTEIN S6 KINASE"/>
    <property type="match status" value="1"/>
</dbReference>
<dbReference type="OrthoDB" id="63267at2759"/>
<dbReference type="EMBL" id="JAINUF010000005">
    <property type="protein sequence ID" value="KAJ8361123.1"/>
    <property type="molecule type" value="Genomic_DNA"/>
</dbReference>
<dbReference type="AlphaFoldDB" id="A0A9Q1FLS4"/>
<dbReference type="Proteomes" id="UP001152622">
    <property type="component" value="Chromosome 5"/>
</dbReference>
<dbReference type="PROSITE" id="PS50011">
    <property type="entry name" value="PROTEIN_KINASE_DOM"/>
    <property type="match status" value="1"/>
</dbReference>
<evidence type="ECO:0000256" key="1">
    <source>
        <dbReference type="ARBA" id="ARBA00022527"/>
    </source>
</evidence>
<feature type="domain" description="AGC-kinase C-terminal" evidence="8">
    <location>
        <begin position="64"/>
        <end position="135"/>
    </location>
</feature>
<keyword evidence="10" id="KW-1185">Reference proteome</keyword>
<evidence type="ECO:0008006" key="11">
    <source>
        <dbReference type="Google" id="ProtNLM"/>
    </source>
</evidence>
<evidence type="ECO:0000256" key="6">
    <source>
        <dbReference type="ARBA" id="ARBA00022840"/>
    </source>
</evidence>
<evidence type="ECO:0000256" key="4">
    <source>
        <dbReference type="ARBA" id="ARBA00022741"/>
    </source>
</evidence>
<dbReference type="Pfam" id="PF00433">
    <property type="entry name" value="Pkinase_C"/>
    <property type="match status" value="1"/>
</dbReference>
<protein>
    <recommendedName>
        <fullName evidence="11">AGC-kinase C-terminal domain-containing protein</fullName>
    </recommendedName>
</protein>
<evidence type="ECO:0000259" key="7">
    <source>
        <dbReference type="PROSITE" id="PS50011"/>
    </source>
</evidence>
<keyword evidence="1" id="KW-0723">Serine/threonine-protein kinase</keyword>
<feature type="domain" description="Protein kinase" evidence="7">
    <location>
        <begin position="1"/>
        <end position="63"/>
    </location>
</feature>
<dbReference type="Gene3D" id="3.30.200.20">
    <property type="entry name" value="Phosphorylase Kinase, domain 1"/>
    <property type="match status" value="1"/>
</dbReference>
<comment type="caution">
    <text evidence="9">The sequence shown here is derived from an EMBL/GenBank/DDBJ whole genome shotgun (WGS) entry which is preliminary data.</text>
</comment>
<evidence type="ECO:0000313" key="9">
    <source>
        <dbReference type="EMBL" id="KAJ8361123.1"/>
    </source>
</evidence>
<keyword evidence="2" id="KW-0597">Phosphoprotein</keyword>
<dbReference type="InterPro" id="IPR011009">
    <property type="entry name" value="Kinase-like_dom_sf"/>
</dbReference>
<dbReference type="SUPFAM" id="SSF56112">
    <property type="entry name" value="Protein kinase-like (PK-like)"/>
    <property type="match status" value="1"/>
</dbReference>
<dbReference type="InterPro" id="IPR000719">
    <property type="entry name" value="Prot_kinase_dom"/>
</dbReference>